<accession>A0A0G4H805</accession>
<dbReference type="Gene3D" id="2.60.120.920">
    <property type="match status" value="1"/>
</dbReference>
<dbReference type="VEuPathDB" id="CryptoDB:Vbra_19788"/>
<dbReference type="OrthoDB" id="273087at2759"/>
<evidence type="ECO:0000313" key="4">
    <source>
        <dbReference type="Proteomes" id="UP000041254"/>
    </source>
</evidence>
<dbReference type="InterPro" id="IPR006573">
    <property type="entry name" value="NHR_dom"/>
</dbReference>
<feature type="domain" description="U-box" evidence="2">
    <location>
        <begin position="51"/>
        <end position="125"/>
    </location>
</feature>
<reference evidence="3 4" key="1">
    <citation type="submission" date="2014-11" db="EMBL/GenBank/DDBJ databases">
        <authorList>
            <person name="Zhu J."/>
            <person name="Qi W."/>
            <person name="Song R."/>
        </authorList>
    </citation>
    <scope>NUCLEOTIDE SEQUENCE [LARGE SCALE GENOMIC DNA]</scope>
</reference>
<dbReference type="GO" id="GO:0016567">
    <property type="term" value="P:protein ubiquitination"/>
    <property type="evidence" value="ECO:0007669"/>
    <property type="project" value="InterPro"/>
</dbReference>
<feature type="region of interest" description="Disordered" evidence="1">
    <location>
        <begin position="1"/>
        <end position="44"/>
    </location>
</feature>
<protein>
    <recommendedName>
        <fullName evidence="2">U-box domain-containing protein</fullName>
    </recommendedName>
</protein>
<dbReference type="PANTHER" id="PTHR46573:SF1">
    <property type="entry name" value="WD REPEAT, SAM AND U-BOX DOMAIN-CONTAINING PROTEIN 1"/>
    <property type="match status" value="1"/>
</dbReference>
<dbReference type="OMA" id="WGGIHIG"/>
<dbReference type="Gene3D" id="3.30.40.10">
    <property type="entry name" value="Zinc/RING finger domain, C3HC4 (zinc finger)"/>
    <property type="match status" value="1"/>
</dbReference>
<dbReference type="Pfam" id="PF04564">
    <property type="entry name" value="U-box"/>
    <property type="match status" value="1"/>
</dbReference>
<evidence type="ECO:0000259" key="2">
    <source>
        <dbReference type="PROSITE" id="PS51698"/>
    </source>
</evidence>
<keyword evidence="4" id="KW-1185">Reference proteome</keyword>
<dbReference type="Pfam" id="PF07177">
    <property type="entry name" value="Neuralized"/>
    <property type="match status" value="1"/>
</dbReference>
<dbReference type="Proteomes" id="UP000041254">
    <property type="component" value="Unassembled WGS sequence"/>
</dbReference>
<dbReference type="EMBL" id="CDMY01001052">
    <property type="protein sequence ID" value="CEM39817.1"/>
    <property type="molecule type" value="Genomic_DNA"/>
</dbReference>
<dbReference type="STRING" id="1169540.A0A0G4H805"/>
<evidence type="ECO:0000313" key="3">
    <source>
        <dbReference type="EMBL" id="CEM39817.1"/>
    </source>
</evidence>
<evidence type="ECO:0000256" key="1">
    <source>
        <dbReference type="SAM" id="MobiDB-lite"/>
    </source>
</evidence>
<dbReference type="SMART" id="SM00504">
    <property type="entry name" value="Ubox"/>
    <property type="match status" value="1"/>
</dbReference>
<dbReference type="GO" id="GO:0004842">
    <property type="term" value="F:ubiquitin-protein transferase activity"/>
    <property type="evidence" value="ECO:0007669"/>
    <property type="project" value="InterPro"/>
</dbReference>
<dbReference type="InParanoid" id="A0A0G4H805"/>
<name>A0A0G4H805_VITBC</name>
<feature type="compositionally biased region" description="Low complexity" evidence="1">
    <location>
        <begin position="149"/>
        <end position="160"/>
    </location>
</feature>
<organism evidence="3 4">
    <name type="scientific">Vitrella brassicaformis (strain CCMP3155)</name>
    <dbReference type="NCBI Taxonomy" id="1169540"/>
    <lineage>
        <taxon>Eukaryota</taxon>
        <taxon>Sar</taxon>
        <taxon>Alveolata</taxon>
        <taxon>Colpodellida</taxon>
        <taxon>Vitrellaceae</taxon>
        <taxon>Vitrella</taxon>
    </lineage>
</organism>
<dbReference type="CDD" id="cd16655">
    <property type="entry name" value="RING-Ubox_WDSUB1-like"/>
    <property type="match status" value="1"/>
</dbReference>
<dbReference type="InterPro" id="IPR003613">
    <property type="entry name" value="Ubox_domain"/>
</dbReference>
<dbReference type="SUPFAM" id="SSF57850">
    <property type="entry name" value="RING/U-box"/>
    <property type="match status" value="1"/>
</dbReference>
<proteinExistence type="predicted"/>
<dbReference type="InterPro" id="IPR052085">
    <property type="entry name" value="WD-SAM-U-box"/>
</dbReference>
<dbReference type="PROSITE" id="PS51698">
    <property type="entry name" value="U_BOX"/>
    <property type="match status" value="1"/>
</dbReference>
<feature type="region of interest" description="Disordered" evidence="1">
    <location>
        <begin position="120"/>
        <end position="172"/>
    </location>
</feature>
<dbReference type="InterPro" id="IPR043136">
    <property type="entry name" value="B30.2/SPRY_sf"/>
</dbReference>
<gene>
    <name evidence="3" type="ORF">Vbra_19788</name>
</gene>
<dbReference type="PANTHER" id="PTHR46573">
    <property type="entry name" value="WD REPEAT, SAM AND U-BOX DOMAIN-CONTAINING PROTEIN 1"/>
    <property type="match status" value="1"/>
</dbReference>
<dbReference type="AlphaFoldDB" id="A0A0G4H805"/>
<dbReference type="InterPro" id="IPR013083">
    <property type="entry name" value="Znf_RING/FYVE/PHD"/>
</dbReference>
<sequence length="377" mass="40579">MWRGYSELNDEGIAPPPSDMPSDFTQLSRVAPPQLGGGGEPGGISREVLDRTLCHCTCPVSGSVMEDPVVTVDGHSYERSNITQWFDQGHVTSPVTGLPLPSTTLIPNHSLRRTIDELMRRPASTRRRHEEDYRPAHRVSPPISPSAPPAAAAAGAASSPADPPAVGYRRGASGHHAPYDYGQFGRTFTNSSNGKGEAIELRAGGAVAVRGRSPADVELGDTVVFIEQPLKLFPGETPRFSFRVVDIDGGVSGLEVGVSEAAPHYSETRVDLADWIESRSWRVDAAGWVHVGDDATMSGWDPGTLRSDDQVLVQVSPHGNLQVFVNGKIKVDFAAGLMQDPNVQQLWGFVALTGIVQSVSLLSDAELSRQDRRSHRP</sequence>